<feature type="region of interest" description="Disordered" evidence="7">
    <location>
        <begin position="1"/>
        <end position="27"/>
    </location>
</feature>
<evidence type="ECO:0000256" key="4">
    <source>
        <dbReference type="ARBA" id="ARBA00023242"/>
    </source>
</evidence>
<evidence type="ECO:0000313" key="9">
    <source>
        <dbReference type="EMBL" id="KAF3769092.1"/>
    </source>
</evidence>
<feature type="region of interest" description="Disordered" evidence="7">
    <location>
        <begin position="238"/>
        <end position="264"/>
    </location>
</feature>
<comment type="subcellular location">
    <subcellularLocation>
        <location evidence="1 5 6">Nucleus</location>
    </subcellularLocation>
</comment>
<dbReference type="AlphaFoldDB" id="A0A9P4YA22"/>
<keyword evidence="3 5" id="KW-0371">Homeobox</keyword>
<feature type="compositionally biased region" description="Basic residues" evidence="7">
    <location>
        <begin position="372"/>
        <end position="391"/>
    </location>
</feature>
<keyword evidence="4 5" id="KW-0539">Nucleus</keyword>
<comment type="caution">
    <text evidence="9">The sequence shown here is derived from an EMBL/GenBank/DDBJ whole genome shotgun (WGS) entry which is preliminary data.</text>
</comment>
<reference evidence="9" key="1">
    <citation type="journal article" date="2020" name="Phytopathology">
        <title>Genome sequence of the chestnut blight fungus Cryphonectria parasitica EP155: A fundamental resource for an archetypical invasive plant pathogen.</title>
        <authorList>
            <person name="Crouch J.A."/>
            <person name="Dawe A."/>
            <person name="Aerts A."/>
            <person name="Barry K."/>
            <person name="Churchill A.C.L."/>
            <person name="Grimwood J."/>
            <person name="Hillman B."/>
            <person name="Milgroom M.G."/>
            <person name="Pangilinan J."/>
            <person name="Smith M."/>
            <person name="Salamov A."/>
            <person name="Schmutz J."/>
            <person name="Yadav J."/>
            <person name="Grigoriev I.V."/>
            <person name="Nuss D."/>
        </authorList>
    </citation>
    <scope>NUCLEOTIDE SEQUENCE</scope>
    <source>
        <strain evidence="9">EP155</strain>
    </source>
</reference>
<accession>A0A9P4YA22</accession>
<dbReference type="GeneID" id="63841942"/>
<dbReference type="SUPFAM" id="SSF46689">
    <property type="entry name" value="Homeodomain-like"/>
    <property type="match status" value="1"/>
</dbReference>
<keyword evidence="2 5" id="KW-0238">DNA-binding</keyword>
<name>A0A9P4YA22_CRYP1</name>
<gene>
    <name evidence="9" type="ORF">M406DRAFT_63052</name>
</gene>
<dbReference type="CDD" id="cd00086">
    <property type="entry name" value="homeodomain"/>
    <property type="match status" value="1"/>
</dbReference>
<dbReference type="Pfam" id="PF00046">
    <property type="entry name" value="Homeodomain"/>
    <property type="match status" value="1"/>
</dbReference>
<dbReference type="PANTHER" id="PTHR24323:SF7">
    <property type="entry name" value="HOMEOBOX DOMAIN-CONTAINING PROTEIN"/>
    <property type="match status" value="1"/>
</dbReference>
<evidence type="ECO:0000256" key="7">
    <source>
        <dbReference type="SAM" id="MobiDB-lite"/>
    </source>
</evidence>
<dbReference type="PROSITE" id="PS50071">
    <property type="entry name" value="HOMEOBOX_2"/>
    <property type="match status" value="1"/>
</dbReference>
<organism evidence="9 10">
    <name type="scientific">Cryphonectria parasitica (strain ATCC 38755 / EP155)</name>
    <dbReference type="NCBI Taxonomy" id="660469"/>
    <lineage>
        <taxon>Eukaryota</taxon>
        <taxon>Fungi</taxon>
        <taxon>Dikarya</taxon>
        <taxon>Ascomycota</taxon>
        <taxon>Pezizomycotina</taxon>
        <taxon>Sordariomycetes</taxon>
        <taxon>Sordariomycetidae</taxon>
        <taxon>Diaporthales</taxon>
        <taxon>Cryphonectriaceae</taxon>
        <taxon>Cryphonectria-Endothia species complex</taxon>
        <taxon>Cryphonectria</taxon>
    </lineage>
</organism>
<dbReference type="SMART" id="SM00389">
    <property type="entry name" value="HOX"/>
    <property type="match status" value="1"/>
</dbReference>
<feature type="compositionally biased region" description="Low complexity" evidence="7">
    <location>
        <begin position="102"/>
        <end position="115"/>
    </location>
</feature>
<feature type="region of interest" description="Disordered" evidence="7">
    <location>
        <begin position="59"/>
        <end position="82"/>
    </location>
</feature>
<dbReference type="PANTHER" id="PTHR24323">
    <property type="entry name" value="CEH-10 HOMEODOMAIN-CONTAINING HOMOLOG"/>
    <property type="match status" value="1"/>
</dbReference>
<evidence type="ECO:0000256" key="3">
    <source>
        <dbReference type="ARBA" id="ARBA00023155"/>
    </source>
</evidence>
<dbReference type="GO" id="GO:0000981">
    <property type="term" value="F:DNA-binding transcription factor activity, RNA polymerase II-specific"/>
    <property type="evidence" value="ECO:0007669"/>
    <property type="project" value="InterPro"/>
</dbReference>
<evidence type="ECO:0000313" key="10">
    <source>
        <dbReference type="Proteomes" id="UP000803844"/>
    </source>
</evidence>
<dbReference type="GO" id="GO:0000976">
    <property type="term" value="F:transcription cis-regulatory region binding"/>
    <property type="evidence" value="ECO:0007669"/>
    <property type="project" value="TreeGrafter"/>
</dbReference>
<feature type="domain" description="Homeobox" evidence="8">
    <location>
        <begin position="15"/>
        <end position="75"/>
    </location>
</feature>
<dbReference type="EMBL" id="MU032345">
    <property type="protein sequence ID" value="KAF3769092.1"/>
    <property type="molecule type" value="Genomic_DNA"/>
</dbReference>
<dbReference type="InterPro" id="IPR009057">
    <property type="entry name" value="Homeodomain-like_sf"/>
</dbReference>
<keyword evidence="10" id="KW-1185">Reference proteome</keyword>
<dbReference type="Gene3D" id="1.10.10.60">
    <property type="entry name" value="Homeodomain-like"/>
    <property type="match status" value="1"/>
</dbReference>
<dbReference type="InterPro" id="IPR001356">
    <property type="entry name" value="HD"/>
</dbReference>
<feature type="region of interest" description="Disordered" evidence="7">
    <location>
        <begin position="435"/>
        <end position="517"/>
    </location>
</feature>
<feature type="DNA-binding region" description="Homeobox" evidence="5">
    <location>
        <begin position="17"/>
        <end position="76"/>
    </location>
</feature>
<evidence type="ECO:0000256" key="5">
    <source>
        <dbReference type="PROSITE-ProRule" id="PRU00108"/>
    </source>
</evidence>
<protein>
    <recommendedName>
        <fullName evidence="8">Homeobox domain-containing protein</fullName>
    </recommendedName>
</protein>
<dbReference type="InterPro" id="IPR051775">
    <property type="entry name" value="Homeobox_domain"/>
</dbReference>
<dbReference type="RefSeq" id="XP_040780053.1">
    <property type="nucleotide sequence ID" value="XM_040924813.1"/>
</dbReference>
<sequence>MATHRDSFQSNASERHPKGKRKRTAAKDKAILEAAYNANPKPDKTARLDIVKRVSLNEKEVQIWFQNRRQNDRRKSRPLSPQEIAALQYGSMQVLPDTISAPPYMSTLPPSSSLPAAHNTSPVPPSSAPERGNASPHSDTGPSRPDSAGHPAGLRRESAPSGGIPAVGPSSQPVGCTADQPPQLYRSQSVGYFANRLHASTSFQAARQSPDSYRYVNQHDLRPTHSSKFRLSMSMEGKAELVSQPSPPRLSPTSFPESSVPLDRPHLHRSQSAAGAITLPPISALTASLEDNDAPRLHPRLYRSRSRDVHLWELACEANSGEHRDELTAYAERESSGSAIAAISLLRTLSSSSHSPASSHNGTPLQLNSAKRNARPSAQHHHHHHAKKPKLGRASSSIARLQNNLVNMVSEKPTTARSDEVDVDEDDLRKVKMSILLSPGGNESDKENWSPDDDGNPVFRGSHPGGRRPLPSAPTSRGMQSQHARRRVLEDDSNRTMLGRASTAPGPRRKKGESPIAIFDDSLAERSGVTDDEVEKFMRGEVSPSKKGAASAIAGLLALSQGHWR</sequence>
<evidence type="ECO:0000256" key="2">
    <source>
        <dbReference type="ARBA" id="ARBA00023125"/>
    </source>
</evidence>
<proteinExistence type="predicted"/>
<dbReference type="Proteomes" id="UP000803844">
    <property type="component" value="Unassembled WGS sequence"/>
</dbReference>
<dbReference type="GO" id="GO:0005634">
    <property type="term" value="C:nucleus"/>
    <property type="evidence" value="ECO:0007669"/>
    <property type="project" value="UniProtKB-SubCell"/>
</dbReference>
<evidence type="ECO:0000256" key="1">
    <source>
        <dbReference type="ARBA" id="ARBA00004123"/>
    </source>
</evidence>
<feature type="compositionally biased region" description="Polar residues" evidence="7">
    <location>
        <begin position="360"/>
        <end position="371"/>
    </location>
</feature>
<evidence type="ECO:0000256" key="6">
    <source>
        <dbReference type="RuleBase" id="RU000682"/>
    </source>
</evidence>
<dbReference type="OrthoDB" id="6159439at2759"/>
<dbReference type="PROSITE" id="PS00027">
    <property type="entry name" value="HOMEOBOX_1"/>
    <property type="match status" value="1"/>
</dbReference>
<feature type="region of interest" description="Disordered" evidence="7">
    <location>
        <begin position="101"/>
        <end position="183"/>
    </location>
</feature>
<evidence type="ECO:0000259" key="8">
    <source>
        <dbReference type="PROSITE" id="PS50071"/>
    </source>
</evidence>
<feature type="region of interest" description="Disordered" evidence="7">
    <location>
        <begin position="351"/>
        <end position="395"/>
    </location>
</feature>
<feature type="compositionally biased region" description="Polar residues" evidence="7">
    <location>
        <begin position="473"/>
        <end position="482"/>
    </location>
</feature>
<dbReference type="InterPro" id="IPR017970">
    <property type="entry name" value="Homeobox_CS"/>
</dbReference>